<dbReference type="OrthoDB" id="287587at2"/>
<dbReference type="SUPFAM" id="SSF46565">
    <property type="entry name" value="Chaperone J-domain"/>
    <property type="match status" value="1"/>
</dbReference>
<dbReference type="KEGG" id="azm:DM194_07590"/>
<reference evidence="3 4" key="1">
    <citation type="journal article" date="2019" name="Int. J. Syst. Evol. Microbiol.">
        <title>Azospirillum ramasamyi sp. nov., a novel diazotrophic bacterium isolated from fermented bovine products.</title>
        <authorList>
            <person name="Anandham R."/>
            <person name="Heo J."/>
            <person name="Krishnamoorthy R."/>
            <person name="SenthilKumar M."/>
            <person name="Gopal N.O."/>
            <person name="Kim S.J."/>
            <person name="Kwon S.W."/>
        </authorList>
    </citation>
    <scope>NUCLEOTIDE SEQUENCE [LARGE SCALE GENOMIC DNA]</scope>
    <source>
        <strain evidence="3 4">M2T2B2</strain>
    </source>
</reference>
<organism evidence="3 4">
    <name type="scientific">Azospirillum ramasamyi</name>
    <dbReference type="NCBI Taxonomy" id="682998"/>
    <lineage>
        <taxon>Bacteria</taxon>
        <taxon>Pseudomonadati</taxon>
        <taxon>Pseudomonadota</taxon>
        <taxon>Alphaproteobacteria</taxon>
        <taxon>Rhodospirillales</taxon>
        <taxon>Azospirillaceae</taxon>
        <taxon>Azospirillum</taxon>
    </lineage>
</organism>
<dbReference type="Gene3D" id="1.10.287.110">
    <property type="entry name" value="DnaJ domain"/>
    <property type="match status" value="1"/>
</dbReference>
<dbReference type="AlphaFoldDB" id="A0A2U9S861"/>
<dbReference type="GO" id="GO:0044571">
    <property type="term" value="P:[2Fe-2S] cluster assembly"/>
    <property type="evidence" value="ECO:0007669"/>
    <property type="project" value="InterPro"/>
</dbReference>
<dbReference type="EMBL" id="CP029829">
    <property type="protein sequence ID" value="AWU94138.1"/>
    <property type="molecule type" value="Genomic_DNA"/>
</dbReference>
<name>A0A2U9S861_9PROT</name>
<keyword evidence="4" id="KW-1185">Reference proteome</keyword>
<dbReference type="RefSeq" id="WP_111066663.1">
    <property type="nucleotide sequence ID" value="NZ_CP029829.1"/>
</dbReference>
<dbReference type="PANTHER" id="PTHR14021">
    <property type="entry name" value="IRON-SULFUR CLUSTER CO-CHAPERONE PROTEIN HSCB"/>
    <property type="match status" value="1"/>
</dbReference>
<sequence length="238" mass="25199">MTRSKSGPPGNNSGGISGAIAGDLEPCGTCGRSVAPRALFCHACGAAQPPRPLDPFTRLGLERRFDIDLEQLSKQHAGFTRAMDPERFAARGPRQKANAKAQVDALREAYEVLRDPIRRARALLSLLGGTPAVGDGAGNGAEDGSGNGDEEIADLAARLTRAEDALELDRIGLDLGQRIEACIKYLTPAFRKAQTASGPDSPPAFDGAARILARLERLEELAADVRARRAARTPPVRG</sequence>
<dbReference type="GO" id="GO:0051087">
    <property type="term" value="F:protein-folding chaperone binding"/>
    <property type="evidence" value="ECO:0007669"/>
    <property type="project" value="InterPro"/>
</dbReference>
<evidence type="ECO:0000256" key="1">
    <source>
        <dbReference type="ARBA" id="ARBA00025596"/>
    </source>
</evidence>
<dbReference type="InterPro" id="IPR004640">
    <property type="entry name" value="HscB"/>
</dbReference>
<proteinExistence type="predicted"/>
<feature type="domain" description="J" evidence="2">
    <location>
        <begin position="54"/>
        <end position="128"/>
    </location>
</feature>
<dbReference type="InterPro" id="IPR036869">
    <property type="entry name" value="J_dom_sf"/>
</dbReference>
<accession>A0A2U9S861</accession>
<evidence type="ECO:0000313" key="3">
    <source>
        <dbReference type="EMBL" id="AWU94138.1"/>
    </source>
</evidence>
<evidence type="ECO:0000259" key="2">
    <source>
        <dbReference type="PROSITE" id="PS50076"/>
    </source>
</evidence>
<dbReference type="PROSITE" id="PS50076">
    <property type="entry name" value="DNAJ_2"/>
    <property type="match status" value="1"/>
</dbReference>
<dbReference type="PANTHER" id="PTHR14021:SF15">
    <property type="entry name" value="IRON-SULFUR CLUSTER CO-CHAPERONE PROTEIN HSCB"/>
    <property type="match status" value="1"/>
</dbReference>
<evidence type="ECO:0000313" key="4">
    <source>
        <dbReference type="Proteomes" id="UP000249605"/>
    </source>
</evidence>
<dbReference type="GO" id="GO:0001671">
    <property type="term" value="F:ATPase activator activity"/>
    <property type="evidence" value="ECO:0007669"/>
    <property type="project" value="InterPro"/>
</dbReference>
<dbReference type="Proteomes" id="UP000249605">
    <property type="component" value="Chromosome"/>
</dbReference>
<protein>
    <submittedName>
        <fullName evidence="3">Molecular chaperone DnaJ</fullName>
    </submittedName>
</protein>
<gene>
    <name evidence="3" type="ORF">DM194_07590</name>
</gene>
<dbReference type="InterPro" id="IPR001623">
    <property type="entry name" value="DnaJ_domain"/>
</dbReference>
<comment type="function">
    <text evidence="1">Co-chaperone involved in the maturation of iron-sulfur cluster-containing proteins. Seems to help targeting proteins to be folded toward HscA.</text>
</comment>